<evidence type="ECO:0000313" key="3">
    <source>
        <dbReference type="Proteomes" id="UP000265618"/>
    </source>
</evidence>
<accession>A0A9K3CX38</accession>
<organism evidence="2 3">
    <name type="scientific">Kipferlia bialata</name>
    <dbReference type="NCBI Taxonomy" id="797122"/>
    <lineage>
        <taxon>Eukaryota</taxon>
        <taxon>Metamonada</taxon>
        <taxon>Carpediemonas-like organisms</taxon>
        <taxon>Kipferlia</taxon>
    </lineage>
</organism>
<dbReference type="OrthoDB" id="5945798at2759"/>
<dbReference type="SMART" id="SM00317">
    <property type="entry name" value="SET"/>
    <property type="match status" value="1"/>
</dbReference>
<feature type="domain" description="SET" evidence="1">
    <location>
        <begin position="68"/>
        <end position="310"/>
    </location>
</feature>
<dbReference type="PANTHER" id="PTHR12197:SF251">
    <property type="entry name" value="EG:BACR7C10.4 PROTEIN"/>
    <property type="match status" value="1"/>
</dbReference>
<dbReference type="CDD" id="cd20071">
    <property type="entry name" value="SET_SMYD"/>
    <property type="match status" value="1"/>
</dbReference>
<reference evidence="2 3" key="1">
    <citation type="journal article" date="2018" name="PLoS ONE">
        <title>The draft genome of Kipferlia bialata reveals reductive genome evolution in fornicate parasites.</title>
        <authorList>
            <person name="Tanifuji G."/>
            <person name="Takabayashi S."/>
            <person name="Kume K."/>
            <person name="Takagi M."/>
            <person name="Nakayama T."/>
            <person name="Kamikawa R."/>
            <person name="Inagaki Y."/>
            <person name="Hashimoto T."/>
        </authorList>
    </citation>
    <scope>NUCLEOTIDE SEQUENCE [LARGE SCALE GENOMIC DNA]</scope>
    <source>
        <strain evidence="2">NY0173</strain>
    </source>
</reference>
<dbReference type="InterPro" id="IPR046341">
    <property type="entry name" value="SET_dom_sf"/>
</dbReference>
<dbReference type="PANTHER" id="PTHR12197">
    <property type="entry name" value="HISTONE-LYSINE N-METHYLTRANSFERASE SMYD"/>
    <property type="match status" value="1"/>
</dbReference>
<dbReference type="AlphaFoldDB" id="A0A9K3CX38"/>
<dbReference type="GO" id="GO:0005634">
    <property type="term" value="C:nucleus"/>
    <property type="evidence" value="ECO:0007669"/>
    <property type="project" value="TreeGrafter"/>
</dbReference>
<dbReference type="InterPro" id="IPR050869">
    <property type="entry name" value="H3K4_H4K5_MeTrfase"/>
</dbReference>
<dbReference type="Gene3D" id="2.170.270.10">
    <property type="entry name" value="SET domain"/>
    <property type="match status" value="1"/>
</dbReference>
<dbReference type="Gene3D" id="1.10.220.160">
    <property type="match status" value="1"/>
</dbReference>
<dbReference type="PROSITE" id="PS50280">
    <property type="entry name" value="SET"/>
    <property type="match status" value="1"/>
</dbReference>
<dbReference type="Proteomes" id="UP000265618">
    <property type="component" value="Unassembled WGS sequence"/>
</dbReference>
<evidence type="ECO:0000259" key="1">
    <source>
        <dbReference type="PROSITE" id="PS50280"/>
    </source>
</evidence>
<proteinExistence type="predicted"/>
<dbReference type="InterPro" id="IPR001214">
    <property type="entry name" value="SET_dom"/>
</dbReference>
<dbReference type="Gene3D" id="6.10.140.2220">
    <property type="match status" value="1"/>
</dbReference>
<dbReference type="EMBL" id="BDIP01001305">
    <property type="protein sequence ID" value="GIQ84096.1"/>
    <property type="molecule type" value="Genomic_DNA"/>
</dbReference>
<evidence type="ECO:0000313" key="2">
    <source>
        <dbReference type="EMBL" id="GIQ84096.1"/>
    </source>
</evidence>
<dbReference type="Pfam" id="PF00856">
    <property type="entry name" value="SET"/>
    <property type="match status" value="1"/>
</dbReference>
<protein>
    <recommendedName>
        <fullName evidence="1">SET domain-containing protein</fullName>
    </recommendedName>
</protein>
<sequence>MRSVTTRGGCQGKLILLGKALLKAKAKRDTASEAAVQTLLQSQSHSSSHPALLRHSLHRYNNALPTPRRIEAVMEEGMGRGVVSLVDVDKGQQLSSLPSICLMERTPESAAAGMGVCYYCLLHYRDRSALHVCPKCSVTWCDVCSARHIHPLECGCLVSMQRQTLAPETVSHLRLASRLYIIQKANPALLTPNERAVLQATLPISSAASTPASERHKTDTARILRSLYPGMSELEAYRLVSMAGCNRWELGSNNSGDTITALTPYSALCNHTCRPNAEVTLHATPGAGVLAQLRAIRPIKAGDPVSVSYFNRLSPPEVRERMGLEWGVDCGCSACAAYDTFTAGGYGSSLSHVARMQALLLPCGVCTRCKGPSAPLGSARKAKWMCLDCGLRSGCPVQAKSLPRTKQGNYCTNRPYTRYKWMHPHCAPYIAALRRDPGGGAITTRHIELVEEWNGDSAELDNTRKESLMRGGG</sequence>
<keyword evidence="3" id="KW-1185">Reference proteome</keyword>
<dbReference type="SUPFAM" id="SSF82199">
    <property type="entry name" value="SET domain"/>
    <property type="match status" value="1"/>
</dbReference>
<gene>
    <name evidence="2" type="ORF">KIPB_005534</name>
</gene>
<comment type="caution">
    <text evidence="2">The sequence shown here is derived from an EMBL/GenBank/DDBJ whole genome shotgun (WGS) entry which is preliminary data.</text>
</comment>
<name>A0A9K3CX38_9EUKA</name>